<feature type="signal peptide" evidence="11">
    <location>
        <begin position="1"/>
        <end position="20"/>
    </location>
</feature>
<keyword evidence="4 11" id="KW-0732">Signal</keyword>
<dbReference type="Proteomes" id="UP000515150">
    <property type="component" value="Chromosome 11"/>
</dbReference>
<evidence type="ECO:0000313" key="12">
    <source>
        <dbReference type="Proteomes" id="UP000515150"/>
    </source>
</evidence>
<dbReference type="InterPro" id="IPR013783">
    <property type="entry name" value="Ig-like_fold"/>
</dbReference>
<dbReference type="GO" id="GO:0042102">
    <property type="term" value="P:positive regulation of T cell proliferation"/>
    <property type="evidence" value="ECO:0007669"/>
    <property type="project" value="TreeGrafter"/>
</dbReference>
<evidence type="ECO:0000256" key="3">
    <source>
        <dbReference type="ARBA" id="ARBA00022692"/>
    </source>
</evidence>
<dbReference type="GO" id="GO:0042130">
    <property type="term" value="P:negative regulation of T cell proliferation"/>
    <property type="evidence" value="ECO:0007669"/>
    <property type="project" value="TreeGrafter"/>
</dbReference>
<keyword evidence="9" id="KW-0325">Glycoprotein</keyword>
<evidence type="ECO:0000256" key="8">
    <source>
        <dbReference type="ARBA" id="ARBA00023170"/>
    </source>
</evidence>
<keyword evidence="5" id="KW-1133">Transmembrane helix</keyword>
<dbReference type="GO" id="GO:0007166">
    <property type="term" value="P:cell surface receptor signaling pathway"/>
    <property type="evidence" value="ECO:0007669"/>
    <property type="project" value="TreeGrafter"/>
</dbReference>
<dbReference type="GO" id="GO:0031295">
    <property type="term" value="P:T cell costimulation"/>
    <property type="evidence" value="ECO:0007669"/>
    <property type="project" value="TreeGrafter"/>
</dbReference>
<evidence type="ECO:0000256" key="5">
    <source>
        <dbReference type="ARBA" id="ARBA00022989"/>
    </source>
</evidence>
<keyword evidence="7" id="KW-1015">Disulfide bond</keyword>
<dbReference type="GO" id="GO:0071222">
    <property type="term" value="P:cellular response to lipopolysaccharide"/>
    <property type="evidence" value="ECO:0007669"/>
    <property type="project" value="TreeGrafter"/>
</dbReference>
<sequence length="273" mass="29959">METWLLLHLQCFLIGGLVDSSPLTSASRPGSVSTQVGLQVVLPCSWKSHVVGVDGSTCHIQWTNPEDTVFEQQGVRTWQADNFEGRLAVPQDQLGSGNCSLIISDTQIGDAGSYDSFVVVDGVRAKTRVFIQTVTLLVFDHKALQSRGSGEDWVLELHTRHSVRVIFQGRNSSEWTDLWMRGDTNSERVEKHPHKEQLTIKNLQSLDEGLYKVLDKRGLAISTVQLTVAGSSKSSQVEQVLQSRMATGDASKSSCSALLIASLLVTSFQIPHV</sequence>
<dbReference type="Gene3D" id="2.60.40.10">
    <property type="entry name" value="Immunoglobulins"/>
    <property type="match status" value="1"/>
</dbReference>
<evidence type="ECO:0000256" key="1">
    <source>
        <dbReference type="ARBA" id="ARBA00004251"/>
    </source>
</evidence>
<keyword evidence="2" id="KW-1003">Cell membrane</keyword>
<keyword evidence="6" id="KW-0472">Membrane</keyword>
<keyword evidence="3" id="KW-0812">Transmembrane</keyword>
<keyword evidence="10" id="KW-0393">Immunoglobulin domain</keyword>
<protein>
    <submittedName>
        <fullName evidence="13">Galectin 17 isoform X2</fullName>
    </submittedName>
</protein>
<dbReference type="PANTHER" id="PTHR25466:SF11">
    <property type="entry name" value="GALECTIN 17-RELATED"/>
    <property type="match status" value="1"/>
</dbReference>
<dbReference type="SUPFAM" id="SSF48726">
    <property type="entry name" value="Immunoglobulin"/>
    <property type="match status" value="1"/>
</dbReference>
<evidence type="ECO:0000256" key="9">
    <source>
        <dbReference type="ARBA" id="ARBA00023180"/>
    </source>
</evidence>
<evidence type="ECO:0000313" key="13">
    <source>
        <dbReference type="RefSeq" id="XP_029023713.1"/>
    </source>
</evidence>
<evidence type="ECO:0000256" key="10">
    <source>
        <dbReference type="ARBA" id="ARBA00023319"/>
    </source>
</evidence>
<organism evidence="12 13">
    <name type="scientific">Betta splendens</name>
    <name type="common">Siamese fighting fish</name>
    <dbReference type="NCBI Taxonomy" id="158456"/>
    <lineage>
        <taxon>Eukaryota</taxon>
        <taxon>Metazoa</taxon>
        <taxon>Chordata</taxon>
        <taxon>Craniata</taxon>
        <taxon>Vertebrata</taxon>
        <taxon>Euteleostomi</taxon>
        <taxon>Actinopterygii</taxon>
        <taxon>Neopterygii</taxon>
        <taxon>Teleostei</taxon>
        <taxon>Neoteleostei</taxon>
        <taxon>Acanthomorphata</taxon>
        <taxon>Anabantaria</taxon>
        <taxon>Anabantiformes</taxon>
        <taxon>Anabantoidei</taxon>
        <taxon>Osphronemidae</taxon>
        <taxon>Betta</taxon>
    </lineage>
</organism>
<gene>
    <name evidence="13" type="primary">lgals17</name>
</gene>
<dbReference type="GO" id="GO:0006955">
    <property type="term" value="P:immune response"/>
    <property type="evidence" value="ECO:0007669"/>
    <property type="project" value="TreeGrafter"/>
</dbReference>
<name>A0A6P7P0E3_BETSP</name>
<comment type="subcellular location">
    <subcellularLocation>
        <location evidence="1">Cell membrane</location>
        <topology evidence="1">Single-pass type I membrane protein</topology>
    </subcellularLocation>
</comment>
<evidence type="ECO:0000256" key="11">
    <source>
        <dbReference type="SAM" id="SignalP"/>
    </source>
</evidence>
<feature type="chain" id="PRO_5027977465" evidence="11">
    <location>
        <begin position="21"/>
        <end position="273"/>
    </location>
</feature>
<evidence type="ECO:0000256" key="4">
    <source>
        <dbReference type="ARBA" id="ARBA00022729"/>
    </source>
</evidence>
<dbReference type="InterPro" id="IPR051713">
    <property type="entry name" value="T-cell_Activation_Regulation"/>
</dbReference>
<dbReference type="GO" id="GO:0009897">
    <property type="term" value="C:external side of plasma membrane"/>
    <property type="evidence" value="ECO:0007669"/>
    <property type="project" value="TreeGrafter"/>
</dbReference>
<dbReference type="PANTHER" id="PTHR25466">
    <property type="entry name" value="T-LYMPHOCYTE ACTIVATION ANTIGEN"/>
    <property type="match status" value="1"/>
</dbReference>
<dbReference type="InterPro" id="IPR036179">
    <property type="entry name" value="Ig-like_dom_sf"/>
</dbReference>
<reference evidence="13" key="1">
    <citation type="submission" date="2025-08" db="UniProtKB">
        <authorList>
            <consortium name="RefSeq"/>
        </authorList>
    </citation>
    <scope>IDENTIFICATION</scope>
</reference>
<proteinExistence type="predicted"/>
<dbReference type="GeneID" id="114866158"/>
<keyword evidence="8" id="KW-0675">Receptor</keyword>
<keyword evidence="12" id="KW-1185">Reference proteome</keyword>
<evidence type="ECO:0000256" key="2">
    <source>
        <dbReference type="ARBA" id="ARBA00022475"/>
    </source>
</evidence>
<dbReference type="CTD" id="794824"/>
<evidence type="ECO:0000256" key="6">
    <source>
        <dbReference type="ARBA" id="ARBA00023136"/>
    </source>
</evidence>
<accession>A0A6P7P0E3</accession>
<evidence type="ECO:0000256" key="7">
    <source>
        <dbReference type="ARBA" id="ARBA00023157"/>
    </source>
</evidence>
<dbReference type="RefSeq" id="XP_029023713.1">
    <property type="nucleotide sequence ID" value="XM_029167880.2"/>
</dbReference>
<dbReference type="AlphaFoldDB" id="A0A6P7P0E3"/>